<evidence type="ECO:0000313" key="3">
    <source>
        <dbReference type="Proteomes" id="UP000736672"/>
    </source>
</evidence>
<evidence type="ECO:0000256" key="1">
    <source>
        <dbReference type="SAM" id="MobiDB-lite"/>
    </source>
</evidence>
<reference evidence="2" key="1">
    <citation type="journal article" date="2021" name="Nat. Commun.">
        <title>Genetic determinants of endophytism in the Arabidopsis root mycobiome.</title>
        <authorList>
            <person name="Mesny F."/>
            <person name="Miyauchi S."/>
            <person name="Thiergart T."/>
            <person name="Pickel B."/>
            <person name="Atanasova L."/>
            <person name="Karlsson M."/>
            <person name="Huettel B."/>
            <person name="Barry K.W."/>
            <person name="Haridas S."/>
            <person name="Chen C."/>
            <person name="Bauer D."/>
            <person name="Andreopoulos W."/>
            <person name="Pangilinan J."/>
            <person name="LaButti K."/>
            <person name="Riley R."/>
            <person name="Lipzen A."/>
            <person name="Clum A."/>
            <person name="Drula E."/>
            <person name="Henrissat B."/>
            <person name="Kohler A."/>
            <person name="Grigoriev I.V."/>
            <person name="Martin F.M."/>
            <person name="Hacquard S."/>
        </authorList>
    </citation>
    <scope>NUCLEOTIDE SEQUENCE</scope>
    <source>
        <strain evidence="2">FSSC 5 MPI-SDFR-AT-0091</strain>
    </source>
</reference>
<comment type="caution">
    <text evidence="2">The sequence shown here is derived from an EMBL/GenBank/DDBJ whole genome shotgun (WGS) entry which is preliminary data.</text>
</comment>
<proteinExistence type="predicted"/>
<feature type="region of interest" description="Disordered" evidence="1">
    <location>
        <begin position="98"/>
        <end position="157"/>
    </location>
</feature>
<keyword evidence="3" id="KW-1185">Reference proteome</keyword>
<dbReference type="OrthoDB" id="5022060at2759"/>
<dbReference type="AlphaFoldDB" id="A0A9P9L8J2"/>
<name>A0A9P9L8J2_FUSSL</name>
<accession>A0A9P9L8J2</accession>
<gene>
    <name evidence="2" type="ORF">B0J15DRAFT_476661</name>
</gene>
<organism evidence="2 3">
    <name type="scientific">Fusarium solani</name>
    <name type="common">Filamentous fungus</name>
    <dbReference type="NCBI Taxonomy" id="169388"/>
    <lineage>
        <taxon>Eukaryota</taxon>
        <taxon>Fungi</taxon>
        <taxon>Dikarya</taxon>
        <taxon>Ascomycota</taxon>
        <taxon>Pezizomycotina</taxon>
        <taxon>Sordariomycetes</taxon>
        <taxon>Hypocreomycetidae</taxon>
        <taxon>Hypocreales</taxon>
        <taxon>Nectriaceae</taxon>
        <taxon>Fusarium</taxon>
        <taxon>Fusarium solani species complex</taxon>
    </lineage>
</organism>
<dbReference type="EMBL" id="JAGTJS010000001">
    <property type="protein sequence ID" value="KAH7276194.1"/>
    <property type="molecule type" value="Genomic_DNA"/>
</dbReference>
<sequence length="313" mass="34609">MVRRGSIDVYHCEPCLPRKYFTRSVSRSFANQSSLATQSGDYVPPVEEVPRAQVLTPESEVQDPISSVHEKNGQLVSRLFDSITRFWSLIIQDETLPLSQGQDEERQDRPVSPPTTVADDITSREECSDSPTDDPECGGVDGLPSDTAVSDEEELGTRDCTGTNRTTFNLENLLLGEELKRLRVWKTTFSNDDLDRLPFIKHEVAQGVLKCLTGLANTLIKGYSERQSLLKPGDLAESLQYLIKKVEAKISVSSVEDDAMTECDGFSGTQGSTCTVEEETPLEALRFDIDRLQMLSQSLRLGLSNGIILTANG</sequence>
<protein>
    <submittedName>
        <fullName evidence="2">Uncharacterized protein</fullName>
    </submittedName>
</protein>
<dbReference type="Proteomes" id="UP000736672">
    <property type="component" value="Unassembled WGS sequence"/>
</dbReference>
<evidence type="ECO:0000313" key="2">
    <source>
        <dbReference type="EMBL" id="KAH7276194.1"/>
    </source>
</evidence>